<proteinExistence type="predicted"/>
<organism evidence="1 2">
    <name type="scientific">Cannabis sativa</name>
    <name type="common">Hemp</name>
    <name type="synonym">Marijuana</name>
    <dbReference type="NCBI Taxonomy" id="3483"/>
    <lineage>
        <taxon>Eukaryota</taxon>
        <taxon>Viridiplantae</taxon>
        <taxon>Streptophyta</taxon>
        <taxon>Embryophyta</taxon>
        <taxon>Tracheophyta</taxon>
        <taxon>Spermatophyta</taxon>
        <taxon>Magnoliopsida</taxon>
        <taxon>eudicotyledons</taxon>
        <taxon>Gunneridae</taxon>
        <taxon>Pentapetalae</taxon>
        <taxon>rosids</taxon>
        <taxon>fabids</taxon>
        <taxon>Rosales</taxon>
        <taxon>Cannabaceae</taxon>
        <taxon>Cannabis</taxon>
    </lineage>
</organism>
<reference evidence="1" key="1">
    <citation type="submission" date="2018-11" db="EMBL/GenBank/DDBJ databases">
        <authorList>
            <person name="Grassa J C."/>
        </authorList>
    </citation>
    <scope>NUCLEOTIDE SEQUENCE [LARGE SCALE GENOMIC DNA]</scope>
</reference>
<dbReference type="Proteomes" id="UP000596661">
    <property type="component" value="Chromosome 3"/>
</dbReference>
<dbReference type="AlphaFoldDB" id="A0A803P682"/>
<accession>A0A803P682</accession>
<keyword evidence="2" id="KW-1185">Reference proteome</keyword>
<evidence type="ECO:0000313" key="1">
    <source>
        <dbReference type="EnsemblPlants" id="cds.evm.model.03.1669"/>
    </source>
</evidence>
<sequence length="235" mass="26095">MLPRCFCLPPIPPQGPFWIIASLGFPLLSLFLESLAWQVQPPWTTLPPPNALSADNPERIFTTLSLAQILDKMKPHDSDPNLKDLSSGFEQASDRFRRQDQVSWAAYSTAISHKQKEPSSSSRKQLNHCQGSRFRSNRFWKFSRGGVYHLLSRTPPRGSPPQDVSEYSCQGHNSGFIIQAPTSPYLSNLSRQCLEASGIPPPRDHLNHGLGRRSTSAGRLGVSQPTILPLCALTP</sequence>
<protein>
    <submittedName>
        <fullName evidence="1">Uncharacterized protein</fullName>
    </submittedName>
</protein>
<name>A0A803P682_CANSA</name>
<reference evidence="1" key="2">
    <citation type="submission" date="2021-03" db="UniProtKB">
        <authorList>
            <consortium name="EnsemblPlants"/>
        </authorList>
    </citation>
    <scope>IDENTIFICATION</scope>
</reference>
<dbReference type="EMBL" id="UZAU01000327">
    <property type="status" value="NOT_ANNOTATED_CDS"/>
    <property type="molecule type" value="Genomic_DNA"/>
</dbReference>
<evidence type="ECO:0000313" key="2">
    <source>
        <dbReference type="Proteomes" id="UP000596661"/>
    </source>
</evidence>
<dbReference type="Gramene" id="evm.model.03.1669">
    <property type="protein sequence ID" value="cds.evm.model.03.1669"/>
    <property type="gene ID" value="evm.TU.03.1669"/>
</dbReference>
<dbReference type="EnsemblPlants" id="evm.model.03.1669">
    <property type="protein sequence ID" value="cds.evm.model.03.1669"/>
    <property type="gene ID" value="evm.TU.03.1669"/>
</dbReference>